<accession>A0A7R9GJE6</accession>
<proteinExistence type="predicted"/>
<feature type="compositionally biased region" description="Basic residues" evidence="1">
    <location>
        <begin position="979"/>
        <end position="1002"/>
    </location>
</feature>
<feature type="compositionally biased region" description="Basic and acidic residues" evidence="1">
    <location>
        <begin position="502"/>
        <end position="520"/>
    </location>
</feature>
<feature type="region of interest" description="Disordered" evidence="1">
    <location>
        <begin position="1044"/>
        <end position="1115"/>
    </location>
</feature>
<feature type="compositionally biased region" description="Low complexity" evidence="1">
    <location>
        <begin position="938"/>
        <end position="954"/>
    </location>
</feature>
<feature type="region of interest" description="Disordered" evidence="1">
    <location>
        <begin position="1386"/>
        <end position="1412"/>
    </location>
</feature>
<feature type="compositionally biased region" description="Low complexity" evidence="1">
    <location>
        <begin position="462"/>
        <end position="478"/>
    </location>
</feature>
<sequence>MDGKQVLTGVLVGVLLCLTLADFIGYFLHAGLYLLSACAFHQFSGLWLSLDDDHHRNNADDDGRRAWGSSRRRYSLGHMNNNNNNNGTGYYSTSGGGVVGRDGHHQSATTRDSSNWAGSLFCAAVMTGLGCVIYARPVVEWFNSLVNFSDDFLTFSSATSEGTASSEIVPWDTAEESFSVHDPHRRGQQPATSNLLALAPGDGSTPFRNIDVSVPDRHHGRTVQSRFSVRRDSLIKRMNNPITVKDHLLQELLSINKKAGENQNLEETLEKNSSLDENSRKSSSPFFEFTTSFASAELTSSGQNKKELQNSASHVSEAVHRHTSGGVHEDFNNVSSLMQEATALTNTNHQDNNDNYSITDAGNIANGVCRACKAHHQPPPDTVTDFTSPYCGCDDRTEASLHIIQLPKSAAGISHQQDTTCSSITASWSSSSVSCSICSVAAARIRAGRRHKRSIHDKRSRSGSISASTSSTSRSTSTVKVDSTLEDLLSQQSSAEDISSSKAEDIPHQQDKQLPAHEEQAPSVKEPPKLSVEAPKEQLQNPVRRRSNSSTVKPPANNNNNNNKKTFPKRRSLSFHHLTKKEEEELISAVLQILRREDYVKSSGSNSSIEFKLGQLTTPDTVADAYTSTEENNKSSKRSLFNPAHFKRPKKLKSTGVSRDHRATKLYKRLVKDSIKFRNLQRDMKRLASSKDNKREIKASINRHQHLSPAVSVSHEKPTPPPPPPPKTLADESKPISHDIIKSNKSTNSSSSRRRSHVNKRKKMSNKSLPPAPSTKKKSPRESIKSATVLRVSEPPKFRHKMPSDFKLRPRRSLKSDYLFLPQENLPPGWPPWQPLSSKIRTVNVQPKALPEKLFKEPAPPSTISKSRGVQTEPKIGKVIERISTRATSSKSSASSHYEIAPFVPQVLPNNSISTLRNNDRLKGVMILRRIRRKHPRSSSASSILNNNNNNSSRSSKRRSTNNPSKPRFVRTTPEFRQKLKRRKNVLRKRSSHHHHGSRKVSHSSSITHWNPMHEPPVKYTSFSQFLAVRQQREIYSNLMKRPFSSNSKYYSGSRKATSHSEPRHISSRKSHRRTGSKRRSNNSATTIRTSRSTPVFGPLRRSKTGESVPARVSAAGNKQQSVWLTSVHPSIKNIEKPRVETKVHMTALDALAGTAFGIGNKQVTHHHLASRSSKSTQHHQQYIIKSKLTRRHSFVPPVASEFETEEDISDHLKTKLASGSSDGQIIRRRRQCARDSCSSEIVITLSPHEPREIPRIFHVTPSSTSDVGNDVTGDIERTASGEQSNSSVWHFAEQLHKFFDSMSGMEASAVPVPMVVGDSHQEGIQPSKPVTSSQEAETINDSWHPVDQATSSLSTLAGTVMVPFRTIFDQLQSQTHEVVMPPAPAEATLDPTSAMPSADGLDGLTDDQDSNQSMDTAELIETNSFSYHMVSTGTNPVHIMKEQEGPSSEDDTKVSQPSELSAPNVKVVQDSAEGHYLKDMLMSQTRGNNANNTRRSLDLTRAQRLKVAHLSRGNRYQTPGPTVVSPWKQSSRPAEHRRLLASQQTAVHLLDVNFSSHSGPEHNEDEENKQQQRQQKRSSPETRKIIGALLPYSPPKKPQLTLRSSSRPHVRRNLNHSSIRQRRSMMQNNTHHQSIIDDGDDDERNFASKNPSAPVLTTTISSRRRVSAVGKNKFALGHSLGTTAISNANQFHKVKSMTPSPNTGSASAKRPPTARRQ</sequence>
<feature type="compositionally biased region" description="Polar residues" evidence="1">
    <location>
        <begin position="1082"/>
        <end position="1094"/>
    </location>
</feature>
<feature type="region of interest" description="Disordered" evidence="1">
    <location>
        <begin position="1694"/>
        <end position="1718"/>
    </location>
</feature>
<feature type="region of interest" description="Disordered" evidence="1">
    <location>
        <begin position="628"/>
        <end position="660"/>
    </location>
</feature>
<feature type="region of interest" description="Disordered" evidence="1">
    <location>
        <begin position="701"/>
        <end position="789"/>
    </location>
</feature>
<feature type="compositionally biased region" description="Basic residues" evidence="1">
    <location>
        <begin position="1066"/>
        <end position="1081"/>
    </location>
</feature>
<evidence type="ECO:0000313" key="2">
    <source>
        <dbReference type="EMBL" id="CAD7282612.1"/>
    </source>
</evidence>
<dbReference type="PANTHER" id="PTHR42264">
    <property type="entry name" value="EPHRIN_REC_LIKE DOMAIN-CONTAINING PROTEIN"/>
    <property type="match status" value="1"/>
</dbReference>
<feature type="compositionally biased region" description="Low complexity" evidence="1">
    <location>
        <begin position="490"/>
        <end position="501"/>
    </location>
</feature>
<protein>
    <submittedName>
        <fullName evidence="2">Uncharacterized protein</fullName>
    </submittedName>
</protein>
<dbReference type="EMBL" id="OA886079">
    <property type="protein sequence ID" value="CAD7282612.1"/>
    <property type="molecule type" value="Genomic_DNA"/>
</dbReference>
<feature type="compositionally biased region" description="Polar residues" evidence="1">
    <location>
        <begin position="1483"/>
        <end position="1495"/>
    </location>
</feature>
<evidence type="ECO:0000256" key="1">
    <source>
        <dbReference type="SAM" id="MobiDB-lite"/>
    </source>
</evidence>
<reference evidence="2" key="1">
    <citation type="submission" date="2020-11" db="EMBL/GenBank/DDBJ databases">
        <authorList>
            <person name="Tran Van P."/>
        </authorList>
    </citation>
    <scope>NUCLEOTIDE SEQUENCE</scope>
</reference>
<dbReference type="Proteomes" id="UP000678499">
    <property type="component" value="Unassembled WGS sequence"/>
</dbReference>
<evidence type="ECO:0000313" key="3">
    <source>
        <dbReference type="Proteomes" id="UP000678499"/>
    </source>
</evidence>
<feature type="compositionally biased region" description="Basic and acidic residues" evidence="1">
    <location>
        <begin position="729"/>
        <end position="742"/>
    </location>
</feature>
<feature type="region of interest" description="Disordered" evidence="1">
    <location>
        <begin position="448"/>
        <end position="570"/>
    </location>
</feature>
<feature type="region of interest" description="Disordered" evidence="1">
    <location>
        <begin position="1440"/>
        <end position="1466"/>
    </location>
</feature>
<feature type="compositionally biased region" description="Polar residues" evidence="1">
    <location>
        <begin position="1698"/>
        <end position="1707"/>
    </location>
</feature>
<organism evidence="2">
    <name type="scientific">Notodromas monacha</name>
    <dbReference type="NCBI Taxonomy" id="399045"/>
    <lineage>
        <taxon>Eukaryota</taxon>
        <taxon>Metazoa</taxon>
        <taxon>Ecdysozoa</taxon>
        <taxon>Arthropoda</taxon>
        <taxon>Crustacea</taxon>
        <taxon>Oligostraca</taxon>
        <taxon>Ostracoda</taxon>
        <taxon>Podocopa</taxon>
        <taxon>Podocopida</taxon>
        <taxon>Cypridocopina</taxon>
        <taxon>Cypridoidea</taxon>
        <taxon>Cyprididae</taxon>
        <taxon>Notodromas</taxon>
    </lineage>
</organism>
<feature type="compositionally biased region" description="Basic residues" evidence="1">
    <location>
        <begin position="1607"/>
        <end position="1624"/>
    </location>
</feature>
<feature type="region of interest" description="Disordered" evidence="1">
    <location>
        <begin position="931"/>
        <end position="1013"/>
    </location>
</feature>
<feature type="region of interest" description="Disordered" evidence="1">
    <location>
        <begin position="1509"/>
        <end position="1537"/>
    </location>
</feature>
<feature type="region of interest" description="Disordered" evidence="1">
    <location>
        <begin position="1483"/>
        <end position="1502"/>
    </location>
</feature>
<dbReference type="EMBL" id="CAJPEX010004042">
    <property type="protein sequence ID" value="CAG0922764.1"/>
    <property type="molecule type" value="Genomic_DNA"/>
</dbReference>
<gene>
    <name evidence="2" type="ORF">NMOB1V02_LOCUS10234</name>
</gene>
<keyword evidence="3" id="KW-1185">Reference proteome</keyword>
<feature type="region of interest" description="Disordered" evidence="1">
    <location>
        <begin position="300"/>
        <end position="328"/>
    </location>
</feature>
<name>A0A7R9GJE6_9CRUS</name>
<feature type="compositionally biased region" description="Basic residues" evidence="1">
    <location>
        <begin position="752"/>
        <end position="765"/>
    </location>
</feature>
<feature type="compositionally biased region" description="Basic residues" evidence="1">
    <location>
        <begin position="448"/>
        <end position="461"/>
    </location>
</feature>
<feature type="compositionally biased region" description="Polar residues" evidence="1">
    <location>
        <begin position="1625"/>
        <end position="1634"/>
    </location>
</feature>
<feature type="compositionally biased region" description="Polar residues" evidence="1">
    <location>
        <begin position="300"/>
        <end position="314"/>
    </location>
</feature>
<feature type="region of interest" description="Disordered" evidence="1">
    <location>
        <begin position="1555"/>
        <end position="1655"/>
    </location>
</feature>